<reference evidence="5 6" key="1">
    <citation type="submission" date="2013-03" db="EMBL/GenBank/DDBJ databases">
        <title>The Genome Sequence of Cladophialophora psammophila CBS 110553.</title>
        <authorList>
            <consortium name="The Broad Institute Genomics Platform"/>
            <person name="Cuomo C."/>
            <person name="de Hoog S."/>
            <person name="Gorbushina A."/>
            <person name="Walker B."/>
            <person name="Young S.K."/>
            <person name="Zeng Q."/>
            <person name="Gargeya S."/>
            <person name="Fitzgerald M."/>
            <person name="Haas B."/>
            <person name="Abouelleil A."/>
            <person name="Allen A.W."/>
            <person name="Alvarado L."/>
            <person name="Arachchi H.M."/>
            <person name="Berlin A.M."/>
            <person name="Chapman S.B."/>
            <person name="Gainer-Dewar J."/>
            <person name="Goldberg J."/>
            <person name="Griggs A."/>
            <person name="Gujja S."/>
            <person name="Hansen M."/>
            <person name="Howarth C."/>
            <person name="Imamovic A."/>
            <person name="Ireland A."/>
            <person name="Larimer J."/>
            <person name="McCowan C."/>
            <person name="Murphy C."/>
            <person name="Pearson M."/>
            <person name="Poon T.W."/>
            <person name="Priest M."/>
            <person name="Roberts A."/>
            <person name="Saif S."/>
            <person name="Shea T."/>
            <person name="Sisk P."/>
            <person name="Sykes S."/>
            <person name="Wortman J."/>
            <person name="Nusbaum C."/>
            <person name="Birren B."/>
        </authorList>
    </citation>
    <scope>NUCLEOTIDE SEQUENCE [LARGE SCALE GENOMIC DNA]</scope>
    <source>
        <strain evidence="5 6">CBS 110553</strain>
    </source>
</reference>
<dbReference type="PANTHER" id="PTHR10039">
    <property type="entry name" value="AMELOGENIN"/>
    <property type="match status" value="1"/>
</dbReference>
<evidence type="ECO:0000259" key="4">
    <source>
        <dbReference type="Pfam" id="PF24883"/>
    </source>
</evidence>
<name>W9X6N7_9EURO</name>
<dbReference type="EMBL" id="AMGX01000001">
    <property type="protein sequence ID" value="EXJ76147.1"/>
    <property type="molecule type" value="Genomic_DNA"/>
</dbReference>
<dbReference type="InterPro" id="IPR011990">
    <property type="entry name" value="TPR-like_helical_dom_sf"/>
</dbReference>
<dbReference type="Pfam" id="PF17109">
    <property type="entry name" value="Goodbye"/>
    <property type="match status" value="1"/>
</dbReference>
<gene>
    <name evidence="5" type="ORF">A1O5_00655</name>
</gene>
<dbReference type="SUPFAM" id="SSF48452">
    <property type="entry name" value="TPR-like"/>
    <property type="match status" value="1"/>
</dbReference>
<dbReference type="GeneID" id="19185391"/>
<dbReference type="InterPro" id="IPR056884">
    <property type="entry name" value="NPHP3-like_N"/>
</dbReference>
<dbReference type="InterPro" id="IPR031350">
    <property type="entry name" value="Goodbye_dom"/>
</dbReference>
<dbReference type="Proteomes" id="UP000019471">
    <property type="component" value="Unassembled WGS sequence"/>
</dbReference>
<organism evidence="5 6">
    <name type="scientific">Cladophialophora psammophila CBS 110553</name>
    <dbReference type="NCBI Taxonomy" id="1182543"/>
    <lineage>
        <taxon>Eukaryota</taxon>
        <taxon>Fungi</taxon>
        <taxon>Dikarya</taxon>
        <taxon>Ascomycota</taxon>
        <taxon>Pezizomycotina</taxon>
        <taxon>Eurotiomycetes</taxon>
        <taxon>Chaetothyriomycetidae</taxon>
        <taxon>Chaetothyriales</taxon>
        <taxon>Herpotrichiellaceae</taxon>
        <taxon>Cladophialophora</taxon>
    </lineage>
</organism>
<evidence type="ECO:0000313" key="6">
    <source>
        <dbReference type="Proteomes" id="UP000019471"/>
    </source>
</evidence>
<dbReference type="Pfam" id="PF24883">
    <property type="entry name" value="NPHP3_N"/>
    <property type="match status" value="1"/>
</dbReference>
<dbReference type="eggNOG" id="ENOG502QRJZ">
    <property type="taxonomic scope" value="Eukaryota"/>
</dbReference>
<feature type="domain" description="Fungal STAND N-terminal Goodbye" evidence="3">
    <location>
        <begin position="26"/>
        <end position="125"/>
    </location>
</feature>
<dbReference type="Pfam" id="PF13432">
    <property type="entry name" value="TPR_16"/>
    <property type="match status" value="2"/>
</dbReference>
<dbReference type="HOGENOM" id="CLU_261973_0_0_1"/>
<feature type="domain" description="Nephrocystin 3-like N-terminal" evidence="4">
    <location>
        <begin position="310"/>
        <end position="475"/>
    </location>
</feature>
<evidence type="ECO:0000256" key="1">
    <source>
        <dbReference type="ARBA" id="ARBA00022737"/>
    </source>
</evidence>
<protein>
    <submittedName>
        <fullName evidence="5">Uncharacterized protein</fullName>
    </submittedName>
</protein>
<feature type="compositionally biased region" description="Acidic residues" evidence="2">
    <location>
        <begin position="662"/>
        <end position="674"/>
    </location>
</feature>
<dbReference type="OrthoDB" id="448455at2759"/>
<comment type="caution">
    <text evidence="5">The sequence shown here is derived from an EMBL/GenBank/DDBJ whole genome shotgun (WGS) entry which is preliminary data.</text>
</comment>
<evidence type="ECO:0000313" key="5">
    <source>
        <dbReference type="EMBL" id="EXJ76147.1"/>
    </source>
</evidence>
<dbReference type="RefSeq" id="XP_007739464.1">
    <property type="nucleotide sequence ID" value="XM_007741274.1"/>
</dbReference>
<accession>W9X6N7</accession>
<feature type="region of interest" description="Disordered" evidence="2">
    <location>
        <begin position="653"/>
        <end position="674"/>
    </location>
</feature>
<keyword evidence="1" id="KW-0677">Repeat</keyword>
<evidence type="ECO:0000259" key="3">
    <source>
        <dbReference type="Pfam" id="PF17109"/>
    </source>
</evidence>
<keyword evidence="6" id="KW-1185">Reference proteome</keyword>
<evidence type="ECO:0000256" key="2">
    <source>
        <dbReference type="SAM" id="MobiDB-lite"/>
    </source>
</evidence>
<proteinExistence type="predicted"/>
<sequence length="1463" mass="166438">MATITTVEPETSPSAPSPEESFAKLWNEALDEFVKKSGKQAAQIWTAQTRGYSFDDLKVAIATQSKKYALSTERRRRILNGLNTFLEPVGAFCKVAAAGAALAYPPASAIYAALNFVFTASNKVNIFCVHSLILWQTAHGIGSTYDAVTELLDKITYAGARLDEYLKSDLPPGLVEIARHILVLYLDAFGIAVKMMSSNNFGKLPLLVRALTLLIFEVIFGKRTFLGKDCGVNDAIAKLRDLEHLEELLVLAYIYSAQGDIMRRVANIPNEIFGSLHIGKSNVDMLKEQAPSQERMFWSKRSEQFRSVNGGWILKETFFQEWLHGDFPILWICGDLGTGKSYLTYHLVQALRARQTEKESSVRPTTASTLYYFFSPTVLTDTELVITIELLGVIMDQLVLQDKAYEQYLKNTKPQDIDHDPKTLWKYYLFDFFVTSSFSSATLVLYGVNFLCDVGRIRFFEVLAAMSETTSKISVILLADYGIGKEIQQNFKTLTKRIELTSMSTKSDVDEYIKISIQKLAWLRWDAELRAKVLDFLQNNANGSFPWINTMLEIYPRHEKRMVNFWLLKPSKEWCQTFEDSLSKITTTLQEYERETLTYILSLVVTASRPLSLRALEQALYIRYEDSSPFCKLKSMIYYEYGSIFDIRTTRGSQAEPKDIEEPAETDDGELEDTYEVGNPEDETIFVSIKQYAILDYFLRPRPCYQNDLNWKVLDARVTVLKMCLRLFSDDRTYDICKDSLALFAARFQSYLLAIEPNAISPEDRCTIGQLLAEVMRNELAVSRWTAKAGVSLTTEFILMPQVVVAIKKWLTIPEVQQHLETYGYAKQWFASFQSTPVASIFRNAAISCAQRWLKSMESGMNADVVFLHNYDVQSCAEGNGPCEQHFISVKLLAPERITKLWEGAEAMLPNKDGIHHHRLASTLLYANHVADAIRVAQAAIKEHGDGMLRTVLGQAYMRNDEFDDAFKELQLGQELLTKEATVARTQNFLQLYRLAGQRTCSTVRELEKPYELSEAYLDELLRHGDFDEAQRIIEGLVQDELSKYPGKRWLGFFKALARHIPHQQRLTVYALTWPGGLELVERLYGRGIEVLTRWREDEARLGMLYFFVQLRLRLNSGVENPDSILDLALKELAPAPGDKNLEKLRYIAEIDLRTYELKQALRTSCDDDAKMRRNNETYDNLAAELQRSDRSTSPSALIVAVWYRHVGRSNECRAVLRPLLDKAISSIRAVVGDAATTASKDDLAQQWTAWYKLADILNAAGNTQDAIAALSYIKQSRIPSSTMCYLNTRWSPAYRQAPVNRPVILWSRSMKERSDHIPRSKDINVLMSGKTGWRAVVDAVRAYYPALNARMSRSYSGFVCDGCGKVISCCETSHRCTVCLHADFCFPCRDSLRRGKMPINVCDSSHEMLLLPAEYIACAEGKIRVGYQNPTSENIELITWVQKVKSCERDLLEWLEEIVVTW</sequence>
<dbReference type="PANTHER" id="PTHR10039:SF17">
    <property type="entry name" value="FUNGAL STAND N-TERMINAL GOODBYE DOMAIN-CONTAINING PROTEIN-RELATED"/>
    <property type="match status" value="1"/>
</dbReference>